<dbReference type="PANTHER" id="PTHR43689:SF8">
    <property type="entry name" value="ALPHA_BETA-HYDROLASES SUPERFAMILY PROTEIN"/>
    <property type="match status" value="1"/>
</dbReference>
<feature type="domain" description="AB hydrolase-1" evidence="1">
    <location>
        <begin position="5"/>
        <end position="237"/>
    </location>
</feature>
<evidence type="ECO:0000313" key="2">
    <source>
        <dbReference type="EMBL" id="MBC5766636.1"/>
    </source>
</evidence>
<dbReference type="AlphaFoldDB" id="A0A923MAF2"/>
<gene>
    <name evidence="2" type="ORF">H8R02_19360</name>
</gene>
<protein>
    <submittedName>
        <fullName evidence="2">Alpha/beta fold hydrolase</fullName>
    </submittedName>
</protein>
<dbReference type="PANTHER" id="PTHR43689">
    <property type="entry name" value="HYDROLASE"/>
    <property type="match status" value="1"/>
</dbReference>
<dbReference type="Pfam" id="PF12697">
    <property type="entry name" value="Abhydrolase_6"/>
    <property type="match status" value="1"/>
</dbReference>
<dbReference type="EMBL" id="JACORU010000007">
    <property type="protein sequence ID" value="MBC5766636.1"/>
    <property type="molecule type" value="Genomic_DNA"/>
</dbReference>
<reference evidence="2" key="1">
    <citation type="submission" date="2020-08" db="EMBL/GenBank/DDBJ databases">
        <title>Ramlibacter sp. GTP1 16S ribosomal RNA gene genome sequencing and assembly.</title>
        <authorList>
            <person name="Kang M."/>
        </authorList>
    </citation>
    <scope>NUCLEOTIDE SEQUENCE</scope>
    <source>
        <strain evidence="2">GTP1</strain>
    </source>
</reference>
<organism evidence="2 3">
    <name type="scientific">Ramlibacter albus</name>
    <dbReference type="NCBI Taxonomy" id="2079448"/>
    <lineage>
        <taxon>Bacteria</taxon>
        <taxon>Pseudomonadati</taxon>
        <taxon>Pseudomonadota</taxon>
        <taxon>Betaproteobacteria</taxon>
        <taxon>Burkholderiales</taxon>
        <taxon>Comamonadaceae</taxon>
        <taxon>Ramlibacter</taxon>
    </lineage>
</organism>
<evidence type="ECO:0000313" key="3">
    <source>
        <dbReference type="Proteomes" id="UP000596827"/>
    </source>
</evidence>
<evidence type="ECO:0000259" key="1">
    <source>
        <dbReference type="Pfam" id="PF12697"/>
    </source>
</evidence>
<accession>A0A923MAF2</accession>
<dbReference type="Gene3D" id="3.40.50.1820">
    <property type="entry name" value="alpha/beta hydrolase"/>
    <property type="match status" value="1"/>
</dbReference>
<name>A0A923MAF2_9BURK</name>
<proteinExistence type="predicted"/>
<keyword evidence="2" id="KW-0378">Hydrolase</keyword>
<sequence length="277" mass="30686">MTTWVLLRGLARESGHWCGFGERLRERLPMGDAVLEIDLPGNGRMHRYRSPTSIAEMVEAARAQASMARPPYMLVAISLGGMVAAQWLAAYPDEVAGCVLVNSSFRGVSPFWQRLRPSTWSVLTSLAAPGLSAAELEERVLSLTSNCELDPRVLRTWIECSRLRPVTRMNFLRQLWAAARFRLPPGIPRRKVLILASERDRLVSSACSRALARVWEAPLHIHSHAGHDLAIDDPDWLLHHLLVFGEGVTQPPCNFHDRVTGHAHSTAEATGATGAPR</sequence>
<dbReference type="SUPFAM" id="SSF53474">
    <property type="entry name" value="alpha/beta-Hydrolases"/>
    <property type="match status" value="1"/>
</dbReference>
<dbReference type="InterPro" id="IPR029058">
    <property type="entry name" value="AB_hydrolase_fold"/>
</dbReference>
<dbReference type="RefSeq" id="WP_187083121.1">
    <property type="nucleotide sequence ID" value="NZ_JACORU010000007.1"/>
</dbReference>
<dbReference type="GO" id="GO:0016787">
    <property type="term" value="F:hydrolase activity"/>
    <property type="evidence" value="ECO:0007669"/>
    <property type="project" value="UniProtKB-KW"/>
</dbReference>
<dbReference type="Proteomes" id="UP000596827">
    <property type="component" value="Unassembled WGS sequence"/>
</dbReference>
<keyword evidence="3" id="KW-1185">Reference proteome</keyword>
<comment type="caution">
    <text evidence="2">The sequence shown here is derived from an EMBL/GenBank/DDBJ whole genome shotgun (WGS) entry which is preliminary data.</text>
</comment>
<dbReference type="InterPro" id="IPR000073">
    <property type="entry name" value="AB_hydrolase_1"/>
</dbReference>